<accession>A0ACB8USY3</accession>
<keyword evidence="1" id="KW-0067">ATP-binding</keyword>
<keyword evidence="1" id="KW-0547">Nucleotide-binding</keyword>
<protein>
    <submittedName>
        <fullName evidence="1">Transporter of the ATP-binding cassette (ABC)</fullName>
    </submittedName>
</protein>
<dbReference type="EMBL" id="JALBCA010000110">
    <property type="protein sequence ID" value="KAI2382759.1"/>
    <property type="molecule type" value="Genomic_DNA"/>
</dbReference>
<organism evidence="1">
    <name type="scientific">Ophidiomyces ophidiicola</name>
    <dbReference type="NCBI Taxonomy" id="1387563"/>
    <lineage>
        <taxon>Eukaryota</taxon>
        <taxon>Fungi</taxon>
        <taxon>Dikarya</taxon>
        <taxon>Ascomycota</taxon>
        <taxon>Pezizomycotina</taxon>
        <taxon>Eurotiomycetes</taxon>
        <taxon>Eurotiomycetidae</taxon>
        <taxon>Onygenales</taxon>
        <taxon>Onygenaceae</taxon>
        <taxon>Ophidiomyces</taxon>
    </lineage>
</organism>
<proteinExistence type="predicted"/>
<comment type="caution">
    <text evidence="1">The sequence shown here is derived from an EMBL/GenBank/DDBJ whole genome shotgun (WGS) entry which is preliminary data.</text>
</comment>
<gene>
    <name evidence="1" type="primary">YBT1</name>
    <name evidence="1" type="ORF">LOY88_005750</name>
</gene>
<reference evidence="1" key="1">
    <citation type="journal article" date="2022" name="bioRxiv">
        <title>Population genetic analysis of Ophidiomyces ophidiicola, the causative agent of snake fungal disease, indicates recent introductions to the USA.</title>
        <authorList>
            <person name="Ladner J.T."/>
            <person name="Palmer J.M."/>
            <person name="Ettinger C.L."/>
            <person name="Stajich J.E."/>
            <person name="Farrell T.M."/>
            <person name="Glorioso B.M."/>
            <person name="Lawson B."/>
            <person name="Price S.J."/>
            <person name="Stengle A.G."/>
            <person name="Grear D.A."/>
            <person name="Lorch J.M."/>
        </authorList>
    </citation>
    <scope>NUCLEOTIDE SEQUENCE</scope>
    <source>
        <strain evidence="1">NWHC 24266-5</strain>
    </source>
</reference>
<sequence length="1673" mass="186765">MSHLCKGPIWFADDLSLCFQERYLSLVFPLVSCGVSLLVIIGHLVCNGAFLRRNKGYKPLPHEVSRNGEFEAESEEAPEEDDDEESDLMLHKAISKTTEAALETDTPRGRWLWLIIEMLAVAAQVGVNAGAVASLSTHGKPTLPPIARLSAWVYILILVATRVFLSIRERPSSLKVWNHTTTLYGLQWLFIIFIFRSILIHPDRHPDRLCVAVDFGLSSFLFLLATTTRKGNKTVLVQHEEDLVPPKDQFASILSLLSFSWMDSMIWQGYNKSMEMSDVWNLKPSYQAAAVIMSFRRAKSTSKLAWRLFRFFDRTLLIQGIWTIFAGLFTFLPTWLLKLILEYVEDPEGTPRNAAWFYVMLMFVCGLIQAVGDGQSLWLGRELSVKFRAIIIGELYAKALRRKAGAAVSGLADEEEESEQKKKSKASKKKNKKNTQEDETETDADGDSELSANIGKIINLMAIDSFKVSEICAYLHYLWASVPVQIIVAIILLYKIIGFSSFAGIILMLLIAPFNMFIASQFRHVQNSILAATDSRIHATNEALQNIRIIKYFAWEQRFEEIINEKRKVELKYLRRRYVLWSVAATVWYGTPFIITFATFFIYTVVEGKKLVPSIAFPALSMFSLLRVPLDRLADMAAHILESKVSIDRVEEFLNEEETEKYNQLRNSSYEEPKIALEKATLTWGSKTTDKSQSSEVHREAFRLIDVDVTFRLGRLNVIAGPTGSGKTSMLMALLGEMRLVAGAVHLPGGTSDRADLQIDPATGYTESVAYCAQEAWLVNATIQDNILFALPYDHGRYNAVIEACGLERDLEILDAGDETLVGEKGISLSGGQKQRISLARAIYSNARHLLLDDCLSAVDSHTAKHIFQQALMGPLMMGRTCILVTHNVSLVMQRCDYMVVLDNGRVTAQGSPQDVASSGALGAELQSRPSSAIPSRGDSQSDSPAEEINIEQLEDGNNSSSKPNNQNATNGTVKKQKKKSGSGAITEEEKVTGSVPMSTIVMYLRAMGPWYFWTIALLVFSLQQLGSLAPNIWIRSWANAYQNTTDKGSAAGFTNLHVTSLSSGNIPRPYWWPSHIKKLISSSSGDDKVNISYYLTVYALLAFGYIIISFFRELVLFWGSLHASWKIHGWLLRAVAHAKFKFFDSTPLGRIMNRFSKDIEAVDQEVAPTAIGMLHCMASVLMIVILISIITPGFLIAGAFITLLYCGLGALYLNSSRDLKRLESVQRSPLYQQFGETLNGVVTIRAYGDGARFILDNHRLINTYNRPYLYLWASNRWLAFRVDITGALVSFFSAAFILLNVGRIDAGAAGLSLTYAVTFTENILWLVRLYSENQQNMNSVERIEEYLKVEQEARAIVPENRPPGNWPSQGAVRFVEYSTRYRSGLDLVLKKISFSVQPGERVGIVGRTGAGKSSLALALFRGLEAENGKIIIDDVDIGLIGLRDLREAITIVPQDPTLFTGTIRSNLDPFGLFTDEEIFTALRRVHLIGPATSTQQSDTESILQQNRPAISLLDNEPSGSETDFSSLARFRENKNIFLSLSSPISESGSNLSQGQRQLLCLARALLKSPKVLMMDEATASIDYATDAKIQDTLRELKGNTIITIAHRLQTIIDYDKVLVLDHGEVIEFDGPWQLLNKTDGVFRSMCENSGNMDSLMDGAKKAWEQKRLVDDS</sequence>
<evidence type="ECO:0000313" key="1">
    <source>
        <dbReference type="EMBL" id="KAI2382759.1"/>
    </source>
</evidence>
<name>A0ACB8USY3_9EURO</name>